<dbReference type="Proteomes" id="UP000009022">
    <property type="component" value="Unassembled WGS sequence"/>
</dbReference>
<gene>
    <name evidence="24" type="ORF">TRIADDRAFT_26639</name>
</gene>
<dbReference type="FunFam" id="1.50.40.10:FF:000037">
    <property type="entry name" value="Solute carrier family 25 member 29"/>
    <property type="match status" value="1"/>
</dbReference>
<keyword evidence="9" id="KW-0496">Mitochondrion</keyword>
<keyword evidence="7" id="KW-0029">Amino-acid transport</keyword>
<dbReference type="PROSITE" id="PS50920">
    <property type="entry name" value="SOLCAR"/>
    <property type="match status" value="3"/>
</dbReference>
<sequence length="300" mass="33290">MALDFVAGCFGGLAGILVGHPFDTVKVRLQAQNINNPQYRGTIHCFSSTIRKESFLGLYKGMQSPLVGVTFINAIIFGTYGNILRRLPDDNSRSRFIAGSIAGTFQSGVACPMELVKTWMQLQSENDTNKLANGKKNASVKFRSSFHCLHHVYKTYGLKGCYRGMNLTVLREAIGCGTYFSSYDAICKAVLNEQIDPLYLTVSKMLFAGGMTGVISWLVTYPIDVLKTRIQADGLHTGVMEYSGLRDCFLKSYKNEGLYFLTRGLNSALLRAFPVNAATFTAVELFYRIIGSTEEDDEEY</sequence>
<evidence type="ECO:0000256" key="19">
    <source>
        <dbReference type="ARBA" id="ARBA00078745"/>
    </source>
</evidence>
<evidence type="ECO:0000256" key="17">
    <source>
        <dbReference type="ARBA" id="ARBA00071763"/>
    </source>
</evidence>
<dbReference type="OrthoDB" id="193856at2759"/>
<dbReference type="PhylomeDB" id="B3S0P1"/>
<dbReference type="HOGENOM" id="CLU_015166_16_1_1"/>
<evidence type="ECO:0000256" key="3">
    <source>
        <dbReference type="ARBA" id="ARBA00022448"/>
    </source>
</evidence>
<dbReference type="RefSeq" id="XP_002113568.1">
    <property type="nucleotide sequence ID" value="XM_002113532.1"/>
</dbReference>
<reference evidence="24 25" key="1">
    <citation type="journal article" date="2008" name="Nature">
        <title>The Trichoplax genome and the nature of placozoans.</title>
        <authorList>
            <person name="Srivastava M."/>
            <person name="Begovic E."/>
            <person name="Chapman J."/>
            <person name="Putnam N.H."/>
            <person name="Hellsten U."/>
            <person name="Kawashima T."/>
            <person name="Kuo A."/>
            <person name="Mitros T."/>
            <person name="Salamov A."/>
            <person name="Carpenter M.L."/>
            <person name="Signorovitch A.Y."/>
            <person name="Moreno M.A."/>
            <person name="Kamm K."/>
            <person name="Grimwood J."/>
            <person name="Schmutz J."/>
            <person name="Shapiro H."/>
            <person name="Grigoriev I.V."/>
            <person name="Buss L.W."/>
            <person name="Schierwater B."/>
            <person name="Dellaporta S.L."/>
            <person name="Rokhsar D.S."/>
        </authorList>
    </citation>
    <scope>NUCLEOTIDE SEQUENCE [LARGE SCALE GENOMIC DNA]</scope>
    <source>
        <strain evidence="24 25">Grell-BS-1999</strain>
    </source>
</reference>
<dbReference type="GO" id="GO:0005289">
    <property type="term" value="F:high-affinity L-arginine transmembrane transporter activity"/>
    <property type="evidence" value="ECO:0000318"/>
    <property type="project" value="GO_Central"/>
</dbReference>
<dbReference type="SUPFAM" id="SSF103506">
    <property type="entry name" value="Mitochondrial carrier"/>
    <property type="match status" value="1"/>
</dbReference>
<evidence type="ECO:0000256" key="11">
    <source>
        <dbReference type="ARBA" id="ARBA00049090"/>
    </source>
</evidence>
<feature type="repeat" description="Solcar" evidence="22">
    <location>
        <begin position="200"/>
        <end position="289"/>
    </location>
</feature>
<comment type="catalytic activity">
    <reaction evidence="11">
        <text>L-lysine(out) + L-arginine(in) = L-lysine(in) + L-arginine(out)</text>
        <dbReference type="Rhea" id="RHEA:70827"/>
        <dbReference type="ChEBI" id="CHEBI:32551"/>
        <dbReference type="ChEBI" id="CHEBI:32682"/>
    </reaction>
</comment>
<dbReference type="PANTHER" id="PTHR45624:SF61">
    <property type="entry name" value="MITOCHONDRIAL BASIC AMINO ACIDS TRANSPORTER"/>
    <property type="match status" value="1"/>
</dbReference>
<comment type="catalytic activity">
    <reaction evidence="14">
        <text>L-homoarginine(in) + L-arginine(out) = L-homoarginine(out) + L-arginine(in)</text>
        <dbReference type="Rhea" id="RHEA:72799"/>
        <dbReference type="ChEBI" id="CHEBI:32682"/>
        <dbReference type="ChEBI" id="CHEBI:143006"/>
    </reaction>
</comment>
<dbReference type="KEGG" id="tad:TRIADDRAFT_26639"/>
<dbReference type="eggNOG" id="KOG0762">
    <property type="taxonomic scope" value="Eukaryota"/>
</dbReference>
<organism evidence="24 25">
    <name type="scientific">Trichoplax adhaerens</name>
    <name type="common">Trichoplax reptans</name>
    <dbReference type="NCBI Taxonomy" id="10228"/>
    <lineage>
        <taxon>Eukaryota</taxon>
        <taxon>Metazoa</taxon>
        <taxon>Placozoa</taxon>
        <taxon>Uniplacotomia</taxon>
        <taxon>Trichoplacea</taxon>
        <taxon>Trichoplacidae</taxon>
        <taxon>Trichoplax</taxon>
    </lineage>
</organism>
<dbReference type="GO" id="GO:0005743">
    <property type="term" value="C:mitochondrial inner membrane"/>
    <property type="evidence" value="ECO:0007669"/>
    <property type="project" value="UniProtKB-SubCell"/>
</dbReference>
<evidence type="ECO:0000256" key="22">
    <source>
        <dbReference type="PROSITE-ProRule" id="PRU00282"/>
    </source>
</evidence>
<evidence type="ECO:0000256" key="14">
    <source>
        <dbReference type="ARBA" id="ARBA00051045"/>
    </source>
</evidence>
<keyword evidence="8" id="KW-1133">Transmembrane helix</keyword>
<comment type="catalytic activity">
    <reaction evidence="13">
        <text>L-histidine(out) + L-arginine(in) = L-histidine(in) + L-arginine(out)</text>
        <dbReference type="Rhea" id="RHEA:71063"/>
        <dbReference type="ChEBI" id="CHEBI:32682"/>
        <dbReference type="ChEBI" id="CHEBI:57595"/>
    </reaction>
</comment>
<name>B3S0P1_TRIAD</name>
<evidence type="ECO:0000256" key="18">
    <source>
        <dbReference type="ARBA" id="ARBA00076491"/>
    </source>
</evidence>
<keyword evidence="3 23" id="KW-0813">Transport</keyword>
<keyword evidence="5" id="KW-0677">Repeat</keyword>
<dbReference type="STRING" id="10228.B3S0P1"/>
<comment type="catalytic activity">
    <reaction evidence="16">
        <text>N(omega)-methyl-L-arginine(in) + L-arginine(out) = N(omega)-methyl-L-arginine(out) + L-arginine(in)</text>
        <dbReference type="Rhea" id="RHEA:72803"/>
        <dbReference type="ChEBI" id="CHEBI:32682"/>
        <dbReference type="ChEBI" id="CHEBI:114953"/>
    </reaction>
</comment>
<evidence type="ECO:0000313" key="25">
    <source>
        <dbReference type="Proteomes" id="UP000009022"/>
    </source>
</evidence>
<protein>
    <recommendedName>
        <fullName evidence="17">Mitochondrial basic amino acids transporter</fullName>
    </recommendedName>
    <alternativeName>
        <fullName evidence="21">Carnitine/acylcarnitine translocase-like</fullName>
    </alternativeName>
    <alternativeName>
        <fullName evidence="20">Mitochondrial carnitine/acylcarnitine carrier protein CACL</fullName>
    </alternativeName>
    <alternativeName>
        <fullName evidence="19">Mitochondrial ornithine transporter 3</fullName>
    </alternativeName>
    <alternativeName>
        <fullName evidence="18">Solute carrier family 25 member 29</fullName>
    </alternativeName>
</protein>
<dbReference type="InterPro" id="IPR002067">
    <property type="entry name" value="MCP"/>
</dbReference>
<evidence type="ECO:0000256" key="6">
    <source>
        <dbReference type="ARBA" id="ARBA00022792"/>
    </source>
</evidence>
<dbReference type="EMBL" id="DS985246">
    <property type="protein sequence ID" value="EDV24042.1"/>
    <property type="molecule type" value="Genomic_DNA"/>
</dbReference>
<dbReference type="FunCoup" id="B3S0P1">
    <property type="interactions" value="114"/>
</dbReference>
<comment type="subcellular location">
    <subcellularLocation>
        <location evidence="1">Mitochondrion inner membrane</location>
        <topology evidence="1">Multi-pass membrane protein</topology>
    </subcellularLocation>
</comment>
<keyword evidence="6" id="KW-0999">Mitochondrion inner membrane</keyword>
<evidence type="ECO:0000256" key="2">
    <source>
        <dbReference type="ARBA" id="ARBA00006375"/>
    </source>
</evidence>
<evidence type="ECO:0000256" key="13">
    <source>
        <dbReference type="ARBA" id="ARBA00050768"/>
    </source>
</evidence>
<evidence type="ECO:0000256" key="10">
    <source>
        <dbReference type="ARBA" id="ARBA00023136"/>
    </source>
</evidence>
<dbReference type="PRINTS" id="PR00926">
    <property type="entry name" value="MITOCARRIER"/>
</dbReference>
<keyword evidence="25" id="KW-1185">Reference proteome</keyword>
<keyword evidence="4 22" id="KW-0812">Transmembrane</keyword>
<comment type="catalytic activity">
    <reaction evidence="15">
        <text>L-ornithine(in) + L-arginine(out) = L-ornithine(out) + L-arginine(in)</text>
        <dbReference type="Rhea" id="RHEA:34991"/>
        <dbReference type="ChEBI" id="CHEBI:32682"/>
        <dbReference type="ChEBI" id="CHEBI:46911"/>
    </reaction>
</comment>
<feature type="repeat" description="Solcar" evidence="22">
    <location>
        <begin position="90"/>
        <end position="189"/>
    </location>
</feature>
<evidence type="ECO:0000256" key="15">
    <source>
        <dbReference type="ARBA" id="ARBA00051921"/>
    </source>
</evidence>
<comment type="catalytic activity">
    <reaction evidence="12">
        <text>L-histidine(out) = L-histidine(in)</text>
        <dbReference type="Rhea" id="RHEA:72807"/>
        <dbReference type="ChEBI" id="CHEBI:57595"/>
    </reaction>
</comment>
<dbReference type="InterPro" id="IPR023395">
    <property type="entry name" value="MCP_dom_sf"/>
</dbReference>
<dbReference type="GO" id="GO:0005739">
    <property type="term" value="C:mitochondrion"/>
    <property type="evidence" value="ECO:0000318"/>
    <property type="project" value="GO_Central"/>
</dbReference>
<keyword evidence="10 22" id="KW-0472">Membrane</keyword>
<evidence type="ECO:0000256" key="4">
    <source>
        <dbReference type="ARBA" id="ARBA00022692"/>
    </source>
</evidence>
<evidence type="ECO:0000256" key="1">
    <source>
        <dbReference type="ARBA" id="ARBA00004448"/>
    </source>
</evidence>
<evidence type="ECO:0000256" key="23">
    <source>
        <dbReference type="RuleBase" id="RU000488"/>
    </source>
</evidence>
<dbReference type="GO" id="GO:1990575">
    <property type="term" value="P:mitochondrial L-ornithine transmembrane transport"/>
    <property type="evidence" value="ECO:0000318"/>
    <property type="project" value="GO_Central"/>
</dbReference>
<accession>B3S0P1</accession>
<proteinExistence type="inferred from homology"/>
<dbReference type="AlphaFoldDB" id="B3S0P1"/>
<feature type="repeat" description="Solcar" evidence="22">
    <location>
        <begin position="2"/>
        <end position="86"/>
    </location>
</feature>
<dbReference type="Pfam" id="PF00153">
    <property type="entry name" value="Mito_carr"/>
    <property type="match status" value="3"/>
</dbReference>
<evidence type="ECO:0000256" key="7">
    <source>
        <dbReference type="ARBA" id="ARBA00022970"/>
    </source>
</evidence>
<comment type="similarity">
    <text evidence="2 23">Belongs to the mitochondrial carrier (TC 2.A.29) family.</text>
</comment>
<dbReference type="InParanoid" id="B3S0P1"/>
<evidence type="ECO:0000256" key="21">
    <source>
        <dbReference type="ARBA" id="ARBA00080567"/>
    </source>
</evidence>
<dbReference type="GeneID" id="6754415"/>
<evidence type="ECO:0000256" key="20">
    <source>
        <dbReference type="ARBA" id="ARBA00079387"/>
    </source>
</evidence>
<evidence type="ECO:0000313" key="24">
    <source>
        <dbReference type="EMBL" id="EDV24042.1"/>
    </source>
</evidence>
<dbReference type="InterPro" id="IPR050567">
    <property type="entry name" value="Mitochondrial_Carrier"/>
</dbReference>
<evidence type="ECO:0000256" key="9">
    <source>
        <dbReference type="ARBA" id="ARBA00023128"/>
    </source>
</evidence>
<evidence type="ECO:0000256" key="5">
    <source>
        <dbReference type="ARBA" id="ARBA00022737"/>
    </source>
</evidence>
<evidence type="ECO:0000256" key="8">
    <source>
        <dbReference type="ARBA" id="ARBA00022989"/>
    </source>
</evidence>
<dbReference type="PANTHER" id="PTHR45624">
    <property type="entry name" value="MITOCHONDRIAL BASIC AMINO ACIDS TRANSPORTER-RELATED"/>
    <property type="match status" value="1"/>
</dbReference>
<dbReference type="OMA" id="VYRESGW"/>
<dbReference type="CTD" id="6754415"/>
<dbReference type="GO" id="GO:0005292">
    <property type="term" value="F:high-affinity lysine transmembrane transporter activity"/>
    <property type="evidence" value="ECO:0000318"/>
    <property type="project" value="GO_Central"/>
</dbReference>
<evidence type="ECO:0000256" key="12">
    <source>
        <dbReference type="ARBA" id="ARBA00050592"/>
    </source>
</evidence>
<dbReference type="Gene3D" id="1.50.40.10">
    <property type="entry name" value="Mitochondrial carrier domain"/>
    <property type="match status" value="1"/>
</dbReference>
<evidence type="ECO:0000256" key="16">
    <source>
        <dbReference type="ARBA" id="ARBA00052673"/>
    </source>
</evidence>
<dbReference type="InterPro" id="IPR018108">
    <property type="entry name" value="MCP_transmembrane"/>
</dbReference>